<keyword evidence="3" id="KW-1185">Reference proteome</keyword>
<dbReference type="Pfam" id="PF09407">
    <property type="entry name" value="AbiEi_1"/>
    <property type="match status" value="1"/>
</dbReference>
<dbReference type="EMBL" id="JAHBAY010000003">
    <property type="protein sequence ID" value="MBT0768971.1"/>
    <property type="molecule type" value="Genomic_DNA"/>
</dbReference>
<reference evidence="2 3" key="1">
    <citation type="submission" date="2021-05" db="EMBL/GenBank/DDBJ databases">
        <title>Kineosporia and Streptomyces sp. nov. two new marine actinobacteria isolated from Coral.</title>
        <authorList>
            <person name="Buangrab K."/>
            <person name="Sutthacheep M."/>
            <person name="Yeemin T."/>
            <person name="Harunari E."/>
            <person name="Igarashi Y."/>
            <person name="Kanchanasin P."/>
            <person name="Tanasupawat S."/>
            <person name="Phongsopitanun W."/>
        </authorList>
    </citation>
    <scope>NUCLEOTIDE SEQUENCE [LARGE SCALE GENOMIC DNA]</scope>
    <source>
        <strain evidence="2 3">J2-2</strain>
    </source>
</reference>
<evidence type="ECO:0000259" key="1">
    <source>
        <dbReference type="Pfam" id="PF09407"/>
    </source>
</evidence>
<dbReference type="Proteomes" id="UP001197247">
    <property type="component" value="Unassembled WGS sequence"/>
</dbReference>
<sequence>MTSMDDAGGLFLTVGPRERAALLAEGLAREVVSGLLVLPGVPVTTSVRALALRARLGPHQTDPARGRCFGFATAAWVHGGFPGLPAPAPLDLVIGRNRRSPRLGGVRVRQVDIPPEQVQLVEGVPVTAPLRTATDVARDLPRDRALPVLRLLQELHDVHPPQVLRLLTRMPYARGVAVARDVVRAWAEMA</sequence>
<gene>
    <name evidence="2" type="ORF">KIH74_08540</name>
</gene>
<proteinExistence type="predicted"/>
<name>A0ABS5TFJ9_9ACTN</name>
<feature type="domain" description="AbiEi antitoxin C-terminal" evidence="1">
    <location>
        <begin position="59"/>
        <end position="169"/>
    </location>
</feature>
<comment type="caution">
    <text evidence="2">The sequence shown here is derived from an EMBL/GenBank/DDBJ whole genome shotgun (WGS) entry which is preliminary data.</text>
</comment>
<protein>
    <recommendedName>
        <fullName evidence="1">AbiEi antitoxin C-terminal domain-containing protein</fullName>
    </recommendedName>
</protein>
<accession>A0ABS5TFJ9</accession>
<evidence type="ECO:0000313" key="3">
    <source>
        <dbReference type="Proteomes" id="UP001197247"/>
    </source>
</evidence>
<organism evidence="2 3">
    <name type="scientific">Kineosporia corallincola</name>
    <dbReference type="NCBI Taxonomy" id="2835133"/>
    <lineage>
        <taxon>Bacteria</taxon>
        <taxon>Bacillati</taxon>
        <taxon>Actinomycetota</taxon>
        <taxon>Actinomycetes</taxon>
        <taxon>Kineosporiales</taxon>
        <taxon>Kineosporiaceae</taxon>
        <taxon>Kineosporia</taxon>
    </lineage>
</organism>
<dbReference type="InterPro" id="IPR018547">
    <property type="entry name" value="AbiEi_C"/>
</dbReference>
<evidence type="ECO:0000313" key="2">
    <source>
        <dbReference type="EMBL" id="MBT0768971.1"/>
    </source>
</evidence>